<geneLocation type="plasmid" evidence="3">
    <name>pEM02</name>
</geneLocation>
<reference evidence="3" key="1">
    <citation type="submission" date="2015-11" db="EMBL/GenBank/DDBJ databases">
        <authorList>
            <person name="Blom J."/>
        </authorList>
    </citation>
    <scope>NUCLEOTIDE SEQUENCE [LARGE SCALE GENOMIC DNA]</scope>
    <source>
        <plasmid evidence="3">pEM02</plasmid>
    </source>
</reference>
<dbReference type="OrthoDB" id="6574458at2"/>
<dbReference type="Pfam" id="PF24732">
    <property type="entry name" value="ParE_like"/>
    <property type="match status" value="1"/>
</dbReference>
<organism evidence="2 3">
    <name type="scientific">Duffyella gerundensis</name>
    <dbReference type="NCBI Taxonomy" id="1619313"/>
    <lineage>
        <taxon>Bacteria</taxon>
        <taxon>Pseudomonadati</taxon>
        <taxon>Pseudomonadota</taxon>
        <taxon>Gammaproteobacteria</taxon>
        <taxon>Enterobacterales</taxon>
        <taxon>Erwiniaceae</taxon>
        <taxon>Duffyella</taxon>
    </lineage>
</organism>
<dbReference type="EMBL" id="LN907829">
    <property type="protein sequence ID" value="CUU26396.1"/>
    <property type="molecule type" value="Genomic_DNA"/>
</dbReference>
<protein>
    <recommendedName>
        <fullName evidence="1">ParE-like toxin domain-containing protein</fullName>
    </recommendedName>
</protein>
<sequence>MKLNEIIPGLKAPVTAPSAICNKAARAVHRFYKGERNFKRLNENRTGYYKIDIGPFWRLLSRDEGQTWIMMNHERYNTAIRN</sequence>
<proteinExistence type="predicted"/>
<dbReference type="Proteomes" id="UP000059419">
    <property type="component" value="Plasmid pEM02"/>
</dbReference>
<name>A0A0U5LV91_9GAMM</name>
<dbReference type="RefSeq" id="WP_082691720.1">
    <property type="nucleotide sequence ID" value="NZ_JACSXD010000012.1"/>
</dbReference>
<evidence type="ECO:0000313" key="2">
    <source>
        <dbReference type="EMBL" id="CUU26396.1"/>
    </source>
</evidence>
<feature type="domain" description="ParE-like toxin" evidence="1">
    <location>
        <begin position="19"/>
        <end position="77"/>
    </location>
</feature>
<dbReference type="AlphaFoldDB" id="A0A0U5LV91"/>
<accession>A0A0U5LV91</accession>
<evidence type="ECO:0000259" key="1">
    <source>
        <dbReference type="Pfam" id="PF24732"/>
    </source>
</evidence>
<dbReference type="InterPro" id="IPR056925">
    <property type="entry name" value="ParE-like"/>
</dbReference>
<keyword evidence="3" id="KW-1185">Reference proteome</keyword>
<evidence type="ECO:0000313" key="3">
    <source>
        <dbReference type="Proteomes" id="UP000059419"/>
    </source>
</evidence>
<gene>
    <name evidence="2" type="ORF">EM595_p1150</name>
</gene>
<dbReference type="KEGG" id="ege:EM595_p1150"/>
<dbReference type="PATRIC" id="fig|1619313.3.peg.4341"/>